<comment type="caution">
    <text evidence="3">The sequence shown here is derived from an EMBL/GenBank/DDBJ whole genome shotgun (WGS) entry which is preliminary data.</text>
</comment>
<evidence type="ECO:0000259" key="2">
    <source>
        <dbReference type="Pfam" id="PF00892"/>
    </source>
</evidence>
<dbReference type="AlphaFoldDB" id="A0A1F6WAM1"/>
<feature type="domain" description="EamA" evidence="2">
    <location>
        <begin position="8"/>
        <end position="140"/>
    </location>
</feature>
<dbReference type="PANTHER" id="PTHR22911:SF137">
    <property type="entry name" value="SOLUTE CARRIER FAMILY 35 MEMBER G2-RELATED"/>
    <property type="match status" value="1"/>
</dbReference>
<name>A0A1F6WAM1_9BACT</name>
<evidence type="ECO:0000313" key="3">
    <source>
        <dbReference type="EMBL" id="OGI78957.1"/>
    </source>
</evidence>
<dbReference type="GO" id="GO:0016020">
    <property type="term" value="C:membrane"/>
    <property type="evidence" value="ECO:0007669"/>
    <property type="project" value="InterPro"/>
</dbReference>
<proteinExistence type="predicted"/>
<feature type="transmembrane region" description="Helical" evidence="1">
    <location>
        <begin position="152"/>
        <end position="172"/>
    </location>
</feature>
<dbReference type="InterPro" id="IPR000620">
    <property type="entry name" value="EamA_dom"/>
</dbReference>
<sequence length="294" mass="32392">MESITLFLLFMIPGTFFAGLLDVIIRYALREGKINERLLLAFNFIFSGLLIFILFVFFLDFPEIKNGFWLALFATSILGLFGHWVYYKAFSQNEASLISPTRLLTPPFVLITGFFILGEKVSLWGAVGVLTTIAGLWLLVNPEGGKLSLAKIFKHKGIILGIIGALLFALALPFDKKAVITSSALFFSAGYLVIVGFASLVIYVMQKKDFLVHQKFKANWQIILLMVAVHIAGFVLTTQALNYTLIAYAASVKRLWSLWAVILSGSLLAEKNIGKKLVATSVMLAGIVVTSLLG</sequence>
<gene>
    <name evidence="3" type="ORF">A3F19_02855</name>
</gene>
<reference evidence="3 4" key="1">
    <citation type="journal article" date="2016" name="Nat. Commun.">
        <title>Thousands of microbial genomes shed light on interconnected biogeochemical processes in an aquifer system.</title>
        <authorList>
            <person name="Anantharaman K."/>
            <person name="Brown C.T."/>
            <person name="Hug L.A."/>
            <person name="Sharon I."/>
            <person name="Castelle C.J."/>
            <person name="Probst A.J."/>
            <person name="Thomas B.C."/>
            <person name="Singh A."/>
            <person name="Wilkins M.J."/>
            <person name="Karaoz U."/>
            <person name="Brodie E.L."/>
            <person name="Williams K.H."/>
            <person name="Hubbard S.S."/>
            <person name="Banfield J.F."/>
        </authorList>
    </citation>
    <scope>NUCLEOTIDE SEQUENCE [LARGE SCALE GENOMIC DNA]</scope>
</reference>
<feature type="domain" description="EamA" evidence="2">
    <location>
        <begin position="156"/>
        <end position="291"/>
    </location>
</feature>
<dbReference type="Pfam" id="PF00892">
    <property type="entry name" value="EamA"/>
    <property type="match status" value="2"/>
</dbReference>
<feature type="transmembrane region" description="Helical" evidence="1">
    <location>
        <begin position="243"/>
        <end position="265"/>
    </location>
</feature>
<organism evidence="3 4">
    <name type="scientific">Candidatus Nomurabacteria bacterium RIFCSPHIGHO2_12_FULL_37_29</name>
    <dbReference type="NCBI Taxonomy" id="1801759"/>
    <lineage>
        <taxon>Bacteria</taxon>
        <taxon>Candidatus Nomuraibacteriota</taxon>
    </lineage>
</organism>
<accession>A0A1F6WAM1</accession>
<feature type="transmembrane region" description="Helical" evidence="1">
    <location>
        <begin position="6"/>
        <end position="29"/>
    </location>
</feature>
<dbReference type="Proteomes" id="UP000177052">
    <property type="component" value="Unassembled WGS sequence"/>
</dbReference>
<evidence type="ECO:0000256" key="1">
    <source>
        <dbReference type="SAM" id="Phobius"/>
    </source>
</evidence>
<protein>
    <recommendedName>
        <fullName evidence="2">EamA domain-containing protein</fullName>
    </recommendedName>
</protein>
<keyword evidence="1" id="KW-1133">Transmembrane helix</keyword>
<keyword evidence="1" id="KW-0472">Membrane</keyword>
<dbReference type="SUPFAM" id="SSF103481">
    <property type="entry name" value="Multidrug resistance efflux transporter EmrE"/>
    <property type="match status" value="1"/>
</dbReference>
<feature type="transmembrane region" description="Helical" evidence="1">
    <location>
        <begin position="38"/>
        <end position="61"/>
    </location>
</feature>
<feature type="transmembrane region" description="Helical" evidence="1">
    <location>
        <begin position="67"/>
        <end position="87"/>
    </location>
</feature>
<dbReference type="PANTHER" id="PTHR22911">
    <property type="entry name" value="ACYL-MALONYL CONDENSING ENZYME-RELATED"/>
    <property type="match status" value="1"/>
</dbReference>
<dbReference type="EMBL" id="MFUJ01000034">
    <property type="protein sequence ID" value="OGI78957.1"/>
    <property type="molecule type" value="Genomic_DNA"/>
</dbReference>
<evidence type="ECO:0000313" key="4">
    <source>
        <dbReference type="Proteomes" id="UP000177052"/>
    </source>
</evidence>
<feature type="transmembrane region" description="Helical" evidence="1">
    <location>
        <begin position="218"/>
        <end position="237"/>
    </location>
</feature>
<feature type="transmembrane region" description="Helical" evidence="1">
    <location>
        <begin position="184"/>
        <end position="206"/>
    </location>
</feature>
<feature type="transmembrane region" description="Helical" evidence="1">
    <location>
        <begin position="123"/>
        <end position="140"/>
    </location>
</feature>
<feature type="transmembrane region" description="Helical" evidence="1">
    <location>
        <begin position="99"/>
        <end position="117"/>
    </location>
</feature>
<keyword evidence="1" id="KW-0812">Transmembrane</keyword>
<dbReference type="InterPro" id="IPR037185">
    <property type="entry name" value="EmrE-like"/>
</dbReference>